<sequence length="244" mass="29260">MIGRLSNFSSLRRLTCFSSNLPQSSNILPPSYKNGNLEDRKEEKIVNRTCVLPGYNNNVRIYSFPELTPKIMEVPTTLNELLDKMDPLLEENKNIEEPSNNKISPLYCGPRLMTIRRKKMKKHKRRRRYDRDYHKYQKFHRQKKLKAEKKFRQQMAFLIKDMEEFNPKDFVNQTIEKAKLEWNTKLAPSGKKKYPHWSQLMSIEELYGIEKNSYIDKNYGYPGEEGKQQLDHLRKEYIKKYTKK</sequence>
<dbReference type="AlphaFoldDB" id="A0A0N4ZKS4"/>
<dbReference type="WBParaSite" id="PTRK_0000870800.1">
    <property type="protein sequence ID" value="PTRK_0000870800.1"/>
    <property type="gene ID" value="PTRK_0000870800"/>
</dbReference>
<accession>A0A0N4ZKS4</accession>
<organism evidence="1 2">
    <name type="scientific">Parastrongyloides trichosuri</name>
    <name type="common">Possum-specific nematode worm</name>
    <dbReference type="NCBI Taxonomy" id="131310"/>
    <lineage>
        <taxon>Eukaryota</taxon>
        <taxon>Metazoa</taxon>
        <taxon>Ecdysozoa</taxon>
        <taxon>Nematoda</taxon>
        <taxon>Chromadorea</taxon>
        <taxon>Rhabditida</taxon>
        <taxon>Tylenchina</taxon>
        <taxon>Panagrolaimomorpha</taxon>
        <taxon>Strongyloidoidea</taxon>
        <taxon>Strongyloididae</taxon>
        <taxon>Parastrongyloides</taxon>
    </lineage>
</organism>
<keyword evidence="1" id="KW-1185">Reference proteome</keyword>
<dbReference type="STRING" id="131310.A0A0N4ZKS4"/>
<dbReference type="Proteomes" id="UP000038045">
    <property type="component" value="Unplaced"/>
</dbReference>
<reference evidence="2" key="1">
    <citation type="submission" date="2017-02" db="UniProtKB">
        <authorList>
            <consortium name="WormBaseParasite"/>
        </authorList>
    </citation>
    <scope>IDENTIFICATION</scope>
</reference>
<evidence type="ECO:0000313" key="1">
    <source>
        <dbReference type="Proteomes" id="UP000038045"/>
    </source>
</evidence>
<proteinExistence type="predicted"/>
<protein>
    <submittedName>
        <fullName evidence="2">DUF1713 domain-containing protein</fullName>
    </submittedName>
</protein>
<name>A0A0N4ZKS4_PARTI</name>
<evidence type="ECO:0000313" key="2">
    <source>
        <dbReference type="WBParaSite" id="PTRK_0000870800.1"/>
    </source>
</evidence>